<accession>A0A100WHA8</accession>
<reference evidence="5" key="2">
    <citation type="submission" date="2016-02" db="EMBL/GenBank/DDBJ databases">
        <title>Draft genome sequence of five rapidly growing Mycobacterium species.</title>
        <authorList>
            <person name="Katahira K."/>
            <person name="Gotou Y."/>
            <person name="Iida K."/>
            <person name="Ogura Y."/>
            <person name="Hayashi T."/>
        </authorList>
    </citation>
    <scope>NUCLEOTIDE SEQUENCE [LARGE SCALE GENOMIC DNA]</scope>
    <source>
        <strain evidence="5">JCM15298</strain>
    </source>
</reference>
<comment type="caution">
    <text evidence="4">The sequence shown here is derived from an EMBL/GenBank/DDBJ whole genome shotgun (WGS) entry which is preliminary data.</text>
</comment>
<feature type="DNA-binding region" description="H-T-H motif" evidence="2">
    <location>
        <begin position="37"/>
        <end position="56"/>
    </location>
</feature>
<dbReference type="Gene3D" id="1.10.357.10">
    <property type="entry name" value="Tetracycline Repressor, domain 2"/>
    <property type="match status" value="1"/>
</dbReference>
<protein>
    <submittedName>
        <fullName evidence="4">Transcriptional regulator, TetR family</fullName>
    </submittedName>
</protein>
<dbReference type="Proteomes" id="UP000069443">
    <property type="component" value="Unassembled WGS sequence"/>
</dbReference>
<evidence type="ECO:0000256" key="1">
    <source>
        <dbReference type="ARBA" id="ARBA00023125"/>
    </source>
</evidence>
<sequence>MTAKEGRGPYAKGVLKRGEILTAALAAYDEHDGAGPSMKAIAARVGLSEQGLLHYFGSREALFTAILAERDRVYRQTYDVGKPIEDLLEAVRLQVQTPGLSRLYVAMAATAADPQRPPHRYFTEHFKTLTEDIEKMLLVQPDSLTSPAQALGDVDRLTFITRILIAAADGLQLRSLIDDDLDVVADLGRLVAVLQALIGSQG</sequence>
<dbReference type="GO" id="GO:0003677">
    <property type="term" value="F:DNA binding"/>
    <property type="evidence" value="ECO:0007669"/>
    <property type="project" value="UniProtKB-UniRule"/>
</dbReference>
<dbReference type="PROSITE" id="PS50977">
    <property type="entry name" value="HTH_TETR_2"/>
    <property type="match status" value="1"/>
</dbReference>
<proteinExistence type="predicted"/>
<gene>
    <name evidence="4" type="ORF">RMCC_4849</name>
</gene>
<evidence type="ECO:0000313" key="4">
    <source>
        <dbReference type="EMBL" id="GAS97884.1"/>
    </source>
</evidence>
<evidence type="ECO:0000313" key="5">
    <source>
        <dbReference type="Proteomes" id="UP000069443"/>
    </source>
</evidence>
<evidence type="ECO:0000256" key="2">
    <source>
        <dbReference type="PROSITE-ProRule" id="PRU00335"/>
    </source>
</evidence>
<evidence type="ECO:0000259" key="3">
    <source>
        <dbReference type="PROSITE" id="PS50977"/>
    </source>
</evidence>
<feature type="domain" description="HTH tetR-type" evidence="3">
    <location>
        <begin position="14"/>
        <end position="74"/>
    </location>
</feature>
<keyword evidence="5" id="KW-1185">Reference proteome</keyword>
<keyword evidence="1 2" id="KW-0238">DNA-binding</keyword>
<dbReference type="EMBL" id="BCSY01000076">
    <property type="protein sequence ID" value="GAS97884.1"/>
    <property type="molecule type" value="Genomic_DNA"/>
</dbReference>
<dbReference type="SUPFAM" id="SSF46689">
    <property type="entry name" value="Homeodomain-like"/>
    <property type="match status" value="1"/>
</dbReference>
<dbReference type="InterPro" id="IPR009057">
    <property type="entry name" value="Homeodomain-like_sf"/>
</dbReference>
<dbReference type="Pfam" id="PF00440">
    <property type="entry name" value="TetR_N"/>
    <property type="match status" value="1"/>
</dbReference>
<dbReference type="InterPro" id="IPR001647">
    <property type="entry name" value="HTH_TetR"/>
</dbReference>
<reference evidence="5" key="1">
    <citation type="journal article" date="2016" name="Genome Announc.">
        <title>Draft Genome Sequences of Five Rapidly Growing Mycobacterium Species, M. thermoresistibile, M. fortuitum subsp. acetamidolyticum, M. canariasense, M. brisbanense, and M. novocastrense.</title>
        <authorList>
            <person name="Katahira K."/>
            <person name="Ogura Y."/>
            <person name="Gotoh Y."/>
            <person name="Hayashi T."/>
        </authorList>
    </citation>
    <scope>NUCLEOTIDE SEQUENCE [LARGE SCALE GENOMIC DNA]</scope>
    <source>
        <strain evidence="5">JCM15298</strain>
    </source>
</reference>
<dbReference type="RefSeq" id="WP_062658700.1">
    <property type="nucleotide sequence ID" value="NZ_BCSY01000076.1"/>
</dbReference>
<dbReference type="AlphaFoldDB" id="A0A100WHA8"/>
<organism evidence="4 5">
    <name type="scientific">Mycolicibacterium canariasense</name>
    <name type="common">Mycobacterium canariasense</name>
    <dbReference type="NCBI Taxonomy" id="228230"/>
    <lineage>
        <taxon>Bacteria</taxon>
        <taxon>Bacillati</taxon>
        <taxon>Actinomycetota</taxon>
        <taxon>Actinomycetes</taxon>
        <taxon>Mycobacteriales</taxon>
        <taxon>Mycobacteriaceae</taxon>
        <taxon>Mycolicibacterium</taxon>
    </lineage>
</organism>
<name>A0A100WHA8_MYCCR</name>
<dbReference type="STRING" id="228230.RMCC_4849"/>